<protein>
    <submittedName>
        <fullName evidence="1">Uncharacterized protein</fullName>
    </submittedName>
</protein>
<dbReference type="EMBL" id="JAOTPO010000004">
    <property type="protein sequence ID" value="MDE5413226.1"/>
    <property type="molecule type" value="Genomic_DNA"/>
</dbReference>
<organism evidence="1 2">
    <name type="scientific">Alkalihalobacterium chitinilyticum</name>
    <dbReference type="NCBI Taxonomy" id="2980103"/>
    <lineage>
        <taxon>Bacteria</taxon>
        <taxon>Bacillati</taxon>
        <taxon>Bacillota</taxon>
        <taxon>Bacilli</taxon>
        <taxon>Bacillales</taxon>
        <taxon>Bacillaceae</taxon>
        <taxon>Alkalihalobacterium</taxon>
    </lineage>
</organism>
<reference evidence="1" key="1">
    <citation type="submission" date="2024-05" db="EMBL/GenBank/DDBJ databases">
        <title>Alkalihalobacillus sp. strain MEB203 novel alkaliphilic bacterium from Lonar Lake, India.</title>
        <authorList>
            <person name="Joshi A."/>
            <person name="Thite S."/>
            <person name="Mengade P."/>
        </authorList>
    </citation>
    <scope>NUCLEOTIDE SEQUENCE</scope>
    <source>
        <strain evidence="1">MEB 203</strain>
    </source>
</reference>
<dbReference type="RefSeq" id="WP_275117851.1">
    <property type="nucleotide sequence ID" value="NZ_JAOTPO010000004.1"/>
</dbReference>
<evidence type="ECO:0000313" key="1">
    <source>
        <dbReference type="EMBL" id="MDE5413226.1"/>
    </source>
</evidence>
<proteinExistence type="predicted"/>
<gene>
    <name evidence="1" type="ORF">N7Z68_07490</name>
</gene>
<accession>A0ABT5VCP6</accession>
<name>A0ABT5VCP6_9BACI</name>
<comment type="caution">
    <text evidence="1">The sequence shown here is derived from an EMBL/GenBank/DDBJ whole genome shotgun (WGS) entry which is preliminary data.</text>
</comment>
<sequence>MIGTKVIYNNEIYIVLHDYGNGQIEIRKEQTILYSEIQLVKIDDVMFLNEEKD</sequence>
<keyword evidence="2" id="KW-1185">Reference proteome</keyword>
<evidence type="ECO:0000313" key="2">
    <source>
        <dbReference type="Proteomes" id="UP001148125"/>
    </source>
</evidence>
<dbReference type="Proteomes" id="UP001148125">
    <property type="component" value="Unassembled WGS sequence"/>
</dbReference>